<dbReference type="AlphaFoldDB" id="K8P2H5"/>
<proteinExistence type="predicted"/>
<protein>
    <recommendedName>
        <fullName evidence="4">OmpR/PhoB-type domain-containing protein</fullName>
    </recommendedName>
</protein>
<evidence type="ECO:0000256" key="3">
    <source>
        <dbReference type="SAM" id="MobiDB-lite"/>
    </source>
</evidence>
<dbReference type="Pfam" id="PF00486">
    <property type="entry name" value="Trans_reg_C"/>
    <property type="match status" value="1"/>
</dbReference>
<dbReference type="CDD" id="cd00383">
    <property type="entry name" value="trans_reg_C"/>
    <property type="match status" value="1"/>
</dbReference>
<dbReference type="SUPFAM" id="SSF53474">
    <property type="entry name" value="alpha/beta-Hydrolases"/>
    <property type="match status" value="1"/>
</dbReference>
<dbReference type="PROSITE" id="PS51755">
    <property type="entry name" value="OMPR_PHOB"/>
    <property type="match status" value="1"/>
</dbReference>
<dbReference type="HOGENOM" id="CLU_690310_0_0_5"/>
<name>K8P2H5_9BRAD</name>
<dbReference type="Proteomes" id="UP000001095">
    <property type="component" value="Unassembled WGS sequence"/>
</dbReference>
<dbReference type="RefSeq" id="WP_002712744.1">
    <property type="nucleotide sequence ID" value="NZ_KB375281.1"/>
</dbReference>
<dbReference type="SUPFAM" id="SSF46894">
    <property type="entry name" value="C-terminal effector domain of the bipartite response regulators"/>
    <property type="match status" value="1"/>
</dbReference>
<dbReference type="InterPro" id="IPR016032">
    <property type="entry name" value="Sig_transdc_resp-reg_C-effctor"/>
</dbReference>
<dbReference type="InterPro" id="IPR000073">
    <property type="entry name" value="AB_hydrolase_1"/>
</dbReference>
<dbReference type="PATRIC" id="fig|883079.3.peg.1906"/>
<dbReference type="PRINTS" id="PR00111">
    <property type="entry name" value="ABHYDROLASE"/>
</dbReference>
<dbReference type="InterPro" id="IPR036388">
    <property type="entry name" value="WH-like_DNA-bd_sf"/>
</dbReference>
<keyword evidence="6" id="KW-1185">Reference proteome</keyword>
<evidence type="ECO:0000313" key="6">
    <source>
        <dbReference type="Proteomes" id="UP000001095"/>
    </source>
</evidence>
<feature type="region of interest" description="Disordered" evidence="3">
    <location>
        <begin position="100"/>
        <end position="125"/>
    </location>
</feature>
<sequence length="402" mass="44179">MKFRFGECSLDPARRELRLGGASVTVEPQVFDLIEFLIRQRDHVVSRDALIENVWHGRIVSESTLATRINAARKAIGDDGAKQELIKTIARKGIRFVGEVSEQHAESQPGPSAQPVTKAADPPPQNIRFYKTPDGVTLPVAATGRGPTLLKTASWINHIEYDWISPVFSPLFTRLAENFQLVRYDGRGNGLADREVPDVSFDAFVSDLETVAATIDSPRFALLGLSQGCASAVAYAVAHPERLSHLVLYGGYAVGRNRRDDPGDDKKAQAFLAMMRQGWGDDGSAFMRAFSSIYLPNGTPEQIKWFADMQRMSSSGDMAVRLRQSCDDLDVSALLPRITVPTLVIHATRDNVVPFSQGRLLASSIPGARLVTLDSENHVPLHGEPSWEVFVSAIEEFVSPRA</sequence>
<evidence type="ECO:0000259" key="4">
    <source>
        <dbReference type="PROSITE" id="PS51755"/>
    </source>
</evidence>
<dbReference type="PANTHER" id="PTHR43798:SF33">
    <property type="entry name" value="HYDROLASE, PUTATIVE (AFU_ORTHOLOGUE AFUA_2G14860)-RELATED"/>
    <property type="match status" value="1"/>
</dbReference>
<dbReference type="EMBL" id="AGWY01000008">
    <property type="protein sequence ID" value="EKS35666.1"/>
    <property type="molecule type" value="Genomic_DNA"/>
</dbReference>
<dbReference type="InterPro" id="IPR029058">
    <property type="entry name" value="AB_hydrolase_fold"/>
</dbReference>
<evidence type="ECO:0000256" key="2">
    <source>
        <dbReference type="PROSITE-ProRule" id="PRU01091"/>
    </source>
</evidence>
<accession>K8P2H5</accession>
<evidence type="ECO:0000256" key="1">
    <source>
        <dbReference type="ARBA" id="ARBA00023125"/>
    </source>
</evidence>
<dbReference type="GO" id="GO:0000160">
    <property type="term" value="P:phosphorelay signal transduction system"/>
    <property type="evidence" value="ECO:0007669"/>
    <property type="project" value="InterPro"/>
</dbReference>
<dbReference type="SMART" id="SM00862">
    <property type="entry name" value="Trans_reg_C"/>
    <property type="match status" value="1"/>
</dbReference>
<dbReference type="Pfam" id="PF12697">
    <property type="entry name" value="Abhydrolase_6"/>
    <property type="match status" value="1"/>
</dbReference>
<dbReference type="GO" id="GO:0016020">
    <property type="term" value="C:membrane"/>
    <property type="evidence" value="ECO:0007669"/>
    <property type="project" value="TreeGrafter"/>
</dbReference>
<evidence type="ECO:0000313" key="5">
    <source>
        <dbReference type="EMBL" id="EKS35666.1"/>
    </source>
</evidence>
<dbReference type="PANTHER" id="PTHR43798">
    <property type="entry name" value="MONOACYLGLYCEROL LIPASE"/>
    <property type="match status" value="1"/>
</dbReference>
<organism evidence="5 6">
    <name type="scientific">Afipia clevelandensis ATCC 49720</name>
    <dbReference type="NCBI Taxonomy" id="883079"/>
    <lineage>
        <taxon>Bacteria</taxon>
        <taxon>Pseudomonadati</taxon>
        <taxon>Pseudomonadota</taxon>
        <taxon>Alphaproteobacteria</taxon>
        <taxon>Hyphomicrobiales</taxon>
        <taxon>Nitrobacteraceae</taxon>
        <taxon>Afipia</taxon>
    </lineage>
</organism>
<dbReference type="InterPro" id="IPR001867">
    <property type="entry name" value="OmpR/PhoB-type_DNA-bd"/>
</dbReference>
<dbReference type="GO" id="GO:0003677">
    <property type="term" value="F:DNA binding"/>
    <property type="evidence" value="ECO:0007669"/>
    <property type="project" value="UniProtKB-UniRule"/>
</dbReference>
<dbReference type="Gene3D" id="3.40.50.1820">
    <property type="entry name" value="alpha/beta hydrolase"/>
    <property type="match status" value="1"/>
</dbReference>
<reference evidence="5 6" key="1">
    <citation type="submission" date="2012-04" db="EMBL/GenBank/DDBJ databases">
        <title>The Genome Sequence of Afipia clevelandensis ATCC 49720.</title>
        <authorList>
            <consortium name="The Broad Institute Genome Sequencing Platform"/>
            <person name="Earl A."/>
            <person name="Ward D."/>
            <person name="Feldgarden M."/>
            <person name="Gevers D."/>
            <person name="Huys G."/>
            <person name="Walker B."/>
            <person name="Young S.K."/>
            <person name="Zeng Q."/>
            <person name="Gargeya S."/>
            <person name="Fitzgerald M."/>
            <person name="Haas B."/>
            <person name="Abouelleil A."/>
            <person name="Alvarado L."/>
            <person name="Arachchi H.M."/>
            <person name="Berlin A."/>
            <person name="Chapman S.B."/>
            <person name="Goldberg J."/>
            <person name="Griggs A."/>
            <person name="Gujja S."/>
            <person name="Hansen M."/>
            <person name="Howarth C."/>
            <person name="Imamovic A."/>
            <person name="Larimer J."/>
            <person name="McCowen C."/>
            <person name="Montmayeur A."/>
            <person name="Murphy C."/>
            <person name="Neiman D."/>
            <person name="Pearson M."/>
            <person name="Priest M."/>
            <person name="Roberts A."/>
            <person name="Saif S."/>
            <person name="Shea T."/>
            <person name="Sisk P."/>
            <person name="Sykes S."/>
            <person name="Wortman J."/>
            <person name="Nusbaum C."/>
            <person name="Birren B."/>
        </authorList>
    </citation>
    <scope>NUCLEOTIDE SEQUENCE [LARGE SCALE GENOMIC DNA]</scope>
    <source>
        <strain evidence="5 6">ATCC 49720</strain>
    </source>
</reference>
<dbReference type="Gene3D" id="1.10.10.10">
    <property type="entry name" value="Winged helix-like DNA-binding domain superfamily/Winged helix DNA-binding domain"/>
    <property type="match status" value="1"/>
</dbReference>
<dbReference type="InterPro" id="IPR050266">
    <property type="entry name" value="AB_hydrolase_sf"/>
</dbReference>
<comment type="caution">
    <text evidence="5">The sequence shown here is derived from an EMBL/GenBank/DDBJ whole genome shotgun (WGS) entry which is preliminary data.</text>
</comment>
<feature type="domain" description="OmpR/PhoB-type" evidence="4">
    <location>
        <begin position="1"/>
        <end position="98"/>
    </location>
</feature>
<gene>
    <name evidence="5" type="ORF">HMPREF9696_01878</name>
</gene>
<dbReference type="OrthoDB" id="9768004at2"/>
<dbReference type="GO" id="GO:0006355">
    <property type="term" value="P:regulation of DNA-templated transcription"/>
    <property type="evidence" value="ECO:0007669"/>
    <property type="project" value="InterPro"/>
</dbReference>
<keyword evidence="1 2" id="KW-0238">DNA-binding</keyword>
<feature type="DNA-binding region" description="OmpR/PhoB-type" evidence="2">
    <location>
        <begin position="1"/>
        <end position="98"/>
    </location>
</feature>